<dbReference type="Proteomes" id="UP000266723">
    <property type="component" value="Unassembled WGS sequence"/>
</dbReference>
<protein>
    <submittedName>
        <fullName evidence="1">Uncharacterized protein</fullName>
    </submittedName>
</protein>
<dbReference type="EMBL" id="QGKV02002055">
    <property type="protein sequence ID" value="KAF3493238.1"/>
    <property type="molecule type" value="Genomic_DNA"/>
</dbReference>
<accession>A0ABQ7A6D6</accession>
<evidence type="ECO:0000313" key="2">
    <source>
        <dbReference type="Proteomes" id="UP000266723"/>
    </source>
</evidence>
<name>A0ABQ7A6D6_BRACR</name>
<keyword evidence="2" id="KW-1185">Reference proteome</keyword>
<sequence>MEGSPYRKFSISWKGARFQGPNSGFLFAGTWGVPLSGTRGALRADLASRLQLVKFHSLYELAEIAVNVEEGMEKEKAMMKYAEPLRRTEGLGKEAP</sequence>
<evidence type="ECO:0000313" key="1">
    <source>
        <dbReference type="EMBL" id="KAF3493238.1"/>
    </source>
</evidence>
<comment type="caution">
    <text evidence="1">The sequence shown here is derived from an EMBL/GenBank/DDBJ whole genome shotgun (WGS) entry which is preliminary data.</text>
</comment>
<gene>
    <name evidence="1" type="ORF">DY000_02053897</name>
</gene>
<organism evidence="1 2">
    <name type="scientific">Brassica cretica</name>
    <name type="common">Mustard</name>
    <dbReference type="NCBI Taxonomy" id="69181"/>
    <lineage>
        <taxon>Eukaryota</taxon>
        <taxon>Viridiplantae</taxon>
        <taxon>Streptophyta</taxon>
        <taxon>Embryophyta</taxon>
        <taxon>Tracheophyta</taxon>
        <taxon>Spermatophyta</taxon>
        <taxon>Magnoliopsida</taxon>
        <taxon>eudicotyledons</taxon>
        <taxon>Gunneridae</taxon>
        <taxon>Pentapetalae</taxon>
        <taxon>rosids</taxon>
        <taxon>malvids</taxon>
        <taxon>Brassicales</taxon>
        <taxon>Brassicaceae</taxon>
        <taxon>Brassiceae</taxon>
        <taxon>Brassica</taxon>
    </lineage>
</organism>
<proteinExistence type="predicted"/>
<reference evidence="1 2" key="1">
    <citation type="journal article" date="2020" name="BMC Genomics">
        <title>Intraspecific diversification of the crop wild relative Brassica cretica Lam. using demographic model selection.</title>
        <authorList>
            <person name="Kioukis A."/>
            <person name="Michalopoulou V.A."/>
            <person name="Briers L."/>
            <person name="Pirintsos S."/>
            <person name="Studholme D.J."/>
            <person name="Pavlidis P."/>
            <person name="Sarris P.F."/>
        </authorList>
    </citation>
    <scope>NUCLEOTIDE SEQUENCE [LARGE SCALE GENOMIC DNA]</scope>
    <source>
        <strain evidence="2">cv. PFS-1207/04</strain>
    </source>
</reference>